<organism evidence="2">
    <name type="scientific">Arion vulgaris</name>
    <dbReference type="NCBI Taxonomy" id="1028688"/>
    <lineage>
        <taxon>Eukaryota</taxon>
        <taxon>Metazoa</taxon>
        <taxon>Spiralia</taxon>
        <taxon>Lophotrochozoa</taxon>
        <taxon>Mollusca</taxon>
        <taxon>Gastropoda</taxon>
        <taxon>Heterobranchia</taxon>
        <taxon>Euthyneura</taxon>
        <taxon>Panpulmonata</taxon>
        <taxon>Eupulmonata</taxon>
        <taxon>Stylommatophora</taxon>
        <taxon>Helicina</taxon>
        <taxon>Arionoidea</taxon>
        <taxon>Arionidae</taxon>
        <taxon>Arion</taxon>
    </lineage>
</organism>
<dbReference type="AlphaFoldDB" id="A0A0B6Z0K8"/>
<gene>
    <name evidence="2" type="primary">ORF44024</name>
</gene>
<sequence length="79" mass="8120">CNGRFGMFPSLVVEEIAGPPDDPLSPGLVVAVQPDASMPPPVHVTLPTPENEPPPPPSLSEGEAADGDECLPPPPPSMM</sequence>
<evidence type="ECO:0000313" key="2">
    <source>
        <dbReference type="EMBL" id="CEK62043.1"/>
    </source>
</evidence>
<feature type="non-terminal residue" evidence="2">
    <location>
        <position position="1"/>
    </location>
</feature>
<evidence type="ECO:0000256" key="1">
    <source>
        <dbReference type="SAM" id="MobiDB-lite"/>
    </source>
</evidence>
<reference evidence="2" key="1">
    <citation type="submission" date="2014-12" db="EMBL/GenBank/DDBJ databases">
        <title>Insight into the proteome of Arion vulgaris.</title>
        <authorList>
            <person name="Aradska J."/>
            <person name="Bulat T."/>
            <person name="Smidak R."/>
            <person name="Sarate P."/>
            <person name="Gangsoo J."/>
            <person name="Sialana F."/>
            <person name="Bilban M."/>
            <person name="Lubec G."/>
        </authorList>
    </citation>
    <scope>NUCLEOTIDE SEQUENCE</scope>
    <source>
        <tissue evidence="2">Skin</tissue>
    </source>
</reference>
<dbReference type="EMBL" id="HACG01015178">
    <property type="protein sequence ID" value="CEK62043.1"/>
    <property type="molecule type" value="Transcribed_RNA"/>
</dbReference>
<name>A0A0B6Z0K8_9EUPU</name>
<protein>
    <submittedName>
        <fullName evidence="2">Uncharacterized protein</fullName>
    </submittedName>
</protein>
<feature type="non-terminal residue" evidence="2">
    <location>
        <position position="79"/>
    </location>
</feature>
<proteinExistence type="predicted"/>
<accession>A0A0B6Z0K8</accession>
<feature type="region of interest" description="Disordered" evidence="1">
    <location>
        <begin position="33"/>
        <end position="79"/>
    </location>
</feature>